<dbReference type="InterPro" id="IPR005064">
    <property type="entry name" value="BUG"/>
</dbReference>
<dbReference type="Gene3D" id="3.40.190.10">
    <property type="entry name" value="Periplasmic binding protein-like II"/>
    <property type="match status" value="1"/>
</dbReference>
<dbReference type="Pfam" id="PF03401">
    <property type="entry name" value="TctC"/>
    <property type="match status" value="1"/>
</dbReference>
<evidence type="ECO:0000256" key="2">
    <source>
        <dbReference type="SAM" id="SignalP"/>
    </source>
</evidence>
<evidence type="ECO:0000256" key="1">
    <source>
        <dbReference type="ARBA" id="ARBA00006987"/>
    </source>
</evidence>
<evidence type="ECO:0008006" key="4">
    <source>
        <dbReference type="Google" id="ProtNLM"/>
    </source>
</evidence>
<dbReference type="CDD" id="cd13578">
    <property type="entry name" value="PBP2_Bug27"/>
    <property type="match status" value="1"/>
</dbReference>
<dbReference type="RefSeq" id="WP_339091341.1">
    <property type="nucleotide sequence ID" value="NZ_LR743507.1"/>
</dbReference>
<dbReference type="PANTHER" id="PTHR42928">
    <property type="entry name" value="TRICARBOXYLATE-BINDING PROTEIN"/>
    <property type="match status" value="1"/>
</dbReference>
<dbReference type="SUPFAM" id="SSF53850">
    <property type="entry name" value="Periplasmic binding protein-like II"/>
    <property type="match status" value="1"/>
</dbReference>
<proteinExistence type="inferred from homology"/>
<dbReference type="InterPro" id="IPR042100">
    <property type="entry name" value="Bug_dom1"/>
</dbReference>
<reference evidence="3" key="1">
    <citation type="submission" date="2019-12" db="EMBL/GenBank/DDBJ databases">
        <authorList>
            <person name="Cremers G."/>
        </authorList>
    </citation>
    <scope>NUCLEOTIDE SEQUENCE</scope>
    <source>
        <strain evidence="3">Vvax</strain>
    </source>
</reference>
<comment type="similarity">
    <text evidence="1">Belongs to the UPF0065 (bug) family.</text>
</comment>
<evidence type="ECO:0000313" key="3">
    <source>
        <dbReference type="EMBL" id="CAA2106506.1"/>
    </source>
</evidence>
<organism evidence="3">
    <name type="scientific">Variovorax paradoxus</name>
    <dbReference type="NCBI Taxonomy" id="34073"/>
    <lineage>
        <taxon>Bacteria</taxon>
        <taxon>Pseudomonadati</taxon>
        <taxon>Pseudomonadota</taxon>
        <taxon>Betaproteobacteria</taxon>
        <taxon>Burkholderiales</taxon>
        <taxon>Comamonadaceae</taxon>
        <taxon>Variovorax</taxon>
    </lineage>
</organism>
<protein>
    <recommendedName>
        <fullName evidence="4">Tripartite tricarboxylate transporter substrate binding protein</fullName>
    </recommendedName>
</protein>
<dbReference type="AlphaFoldDB" id="A0A679J2G0"/>
<dbReference type="EMBL" id="LR743507">
    <property type="protein sequence ID" value="CAA2106506.1"/>
    <property type="molecule type" value="Genomic_DNA"/>
</dbReference>
<sequence length="327" mass="34643">MKKHFQLAVPLLFGLFACLAALGAGAQEWPARPVRIVVPAPAGSSLDVIARTLGDRLRVMWKQPVVIETRSGAGGLIGMDTVAKAPHDGYTLGIGFNGPIAFGPYMYARMPYAPARDLLPIVLTTSQPNVLAVQADNPASTLAEFVDWAKKRGDRFSYASVGAGSSSHLTMELLRSVAQIEAVHVPYAGSPPAGLSLAAGDTQALFAVAPALLPLIEGHRVKLIAVTSARRSELMKDLPTVAESGYPGFESLAWNGFFTASGTPPEVVRRINADVNTVLREPAVRELLANQGLVAGGGSPEEFKAFIDAEGRKWGAIIARVGIRLDQ</sequence>
<dbReference type="PIRSF" id="PIRSF017082">
    <property type="entry name" value="YflP"/>
    <property type="match status" value="1"/>
</dbReference>
<dbReference type="Gene3D" id="3.40.190.150">
    <property type="entry name" value="Bordetella uptake gene, domain 1"/>
    <property type="match status" value="1"/>
</dbReference>
<accession>A0A679J2G0</accession>
<dbReference type="PANTHER" id="PTHR42928:SF5">
    <property type="entry name" value="BLR1237 PROTEIN"/>
    <property type="match status" value="1"/>
</dbReference>
<gene>
    <name evidence="3" type="ORF">VVAX_03773</name>
</gene>
<name>A0A679J2G0_VARPD</name>
<feature type="signal peptide" evidence="2">
    <location>
        <begin position="1"/>
        <end position="26"/>
    </location>
</feature>
<keyword evidence="2" id="KW-0732">Signal</keyword>
<dbReference type="PROSITE" id="PS51257">
    <property type="entry name" value="PROKAR_LIPOPROTEIN"/>
    <property type="match status" value="1"/>
</dbReference>
<feature type="chain" id="PRO_5025383841" description="Tripartite tricarboxylate transporter substrate binding protein" evidence="2">
    <location>
        <begin position="27"/>
        <end position="327"/>
    </location>
</feature>